<dbReference type="GO" id="GO:0005975">
    <property type="term" value="P:carbohydrate metabolic process"/>
    <property type="evidence" value="ECO:0007669"/>
    <property type="project" value="InterPro"/>
</dbReference>
<dbReference type="EMBL" id="CP054038">
    <property type="protein sequence ID" value="QKJ20793.1"/>
    <property type="molecule type" value="Genomic_DNA"/>
</dbReference>
<evidence type="ECO:0000256" key="11">
    <source>
        <dbReference type="PIRSR" id="PIRSR610972-2"/>
    </source>
</evidence>
<dbReference type="SUPFAM" id="SSF56784">
    <property type="entry name" value="HAD-like"/>
    <property type="match status" value="1"/>
</dbReference>
<evidence type="ECO:0000256" key="13">
    <source>
        <dbReference type="PIRSR" id="PIRSR610972-4"/>
    </source>
</evidence>
<feature type="binding site" evidence="11">
    <location>
        <position position="53"/>
    </location>
    <ligand>
        <name>substrate</name>
    </ligand>
</feature>
<feature type="site" description="Important for catalytic activity and assists the phosphoryl transfer reaction to Asp8 by balancing charge and orienting the reacting groups" evidence="13">
    <location>
        <position position="146"/>
    </location>
</feature>
<dbReference type="Gene3D" id="3.40.50.1000">
    <property type="entry name" value="HAD superfamily/HAD-like"/>
    <property type="match status" value="1"/>
</dbReference>
<evidence type="ECO:0000256" key="5">
    <source>
        <dbReference type="ARBA" id="ARBA00023235"/>
    </source>
</evidence>
<organism evidence="14 15">
    <name type="scientific">Microbacterium hominis</name>
    <dbReference type="NCBI Taxonomy" id="162426"/>
    <lineage>
        <taxon>Bacteria</taxon>
        <taxon>Bacillati</taxon>
        <taxon>Actinomycetota</taxon>
        <taxon>Actinomycetes</taxon>
        <taxon>Micrococcales</taxon>
        <taxon>Microbacteriaceae</taxon>
        <taxon>Microbacterium</taxon>
    </lineage>
</organism>
<name>A0A7D4PVR1_9MICO</name>
<dbReference type="NCBIfam" id="TIGR01509">
    <property type="entry name" value="HAD-SF-IA-v3"/>
    <property type="match status" value="1"/>
</dbReference>
<sequence>MTATRGVIFDLDGVLIHTDDLHFQAWSEIAGRLGIPFTREDNDRLRGVSREESLEIILEIGGTQVSETEKSVLADEKNAIYRTLLRGLSAADVEPGVRETLATLRERGLRLAVGSSSRNAKMILERTGLRGWFDAVSDGENIVRSKPDPEVFLRAAEFLALTPAQCAVVEDARAGVEAAVAGGFTAIGIGDAGSHPEVTWRIDTLGEVLERI</sequence>
<dbReference type="InterPro" id="IPR051600">
    <property type="entry name" value="Beta-PGM-like"/>
</dbReference>
<dbReference type="SFLD" id="SFLDS00003">
    <property type="entry name" value="Haloacid_Dehalogenase"/>
    <property type="match status" value="1"/>
</dbReference>
<evidence type="ECO:0000256" key="9">
    <source>
        <dbReference type="ARBA" id="ARBA00044991"/>
    </source>
</evidence>
<dbReference type="NCBIfam" id="TIGR01990">
    <property type="entry name" value="bPGM"/>
    <property type="match status" value="1"/>
</dbReference>
<dbReference type="SFLD" id="SFLDG01129">
    <property type="entry name" value="C1.5:_HAD__Beta-PGM__Phosphata"/>
    <property type="match status" value="1"/>
</dbReference>
<feature type="binding site" evidence="11">
    <location>
        <position position="146"/>
    </location>
    <ligand>
        <name>substrate</name>
    </ligand>
</feature>
<dbReference type="Pfam" id="PF00702">
    <property type="entry name" value="Hydrolase"/>
    <property type="match status" value="1"/>
</dbReference>
<feature type="binding site" evidence="11">
    <location>
        <begin position="115"/>
        <end position="119"/>
    </location>
    <ligand>
        <name>substrate</name>
    </ligand>
</feature>
<feature type="site" description="Important for catalytic activity and assists the phosphoryl transfer reaction to Asp8 by balancing charge and orienting the reacting groups" evidence="13">
    <location>
        <position position="115"/>
    </location>
</feature>
<comment type="similarity">
    <text evidence="1">Belongs to the HAD-like hydrolase superfamily. CbbY/CbbZ/Gph/YieH family.</text>
</comment>
<dbReference type="NCBIfam" id="TIGR02009">
    <property type="entry name" value="PGMB-YQAB-SF"/>
    <property type="match status" value="1"/>
</dbReference>
<evidence type="ECO:0000256" key="2">
    <source>
        <dbReference type="ARBA" id="ARBA00022553"/>
    </source>
</evidence>
<feature type="binding site" evidence="11">
    <location>
        <begin position="45"/>
        <end position="50"/>
    </location>
    <ligand>
        <name>substrate</name>
    </ligand>
</feature>
<dbReference type="InterPro" id="IPR036412">
    <property type="entry name" value="HAD-like_sf"/>
</dbReference>
<feature type="binding site" evidence="12">
    <location>
        <position position="171"/>
    </location>
    <ligand>
        <name>Mg(2+)</name>
        <dbReference type="ChEBI" id="CHEBI:18420"/>
    </ligand>
</feature>
<evidence type="ECO:0000256" key="10">
    <source>
        <dbReference type="PIRSR" id="PIRSR610972-1"/>
    </source>
</evidence>
<feature type="binding site" evidence="12">
    <location>
        <position position="12"/>
    </location>
    <ligand>
        <name>Mg(2+)</name>
        <dbReference type="ChEBI" id="CHEBI:18420"/>
    </ligand>
</feature>
<feature type="binding site" evidence="11">
    <location>
        <position position="26"/>
    </location>
    <ligand>
        <name>substrate</name>
    </ligand>
</feature>
<dbReference type="InterPro" id="IPR023214">
    <property type="entry name" value="HAD_sf"/>
</dbReference>
<evidence type="ECO:0000313" key="15">
    <source>
        <dbReference type="Proteomes" id="UP000502498"/>
    </source>
</evidence>
<evidence type="ECO:0000256" key="1">
    <source>
        <dbReference type="ARBA" id="ARBA00006171"/>
    </source>
</evidence>
<dbReference type="Gene3D" id="1.10.150.240">
    <property type="entry name" value="Putative phosphatase, domain 2"/>
    <property type="match status" value="1"/>
</dbReference>
<keyword evidence="2" id="KW-0597">Phosphoprotein</keyword>
<dbReference type="InterPro" id="IPR010976">
    <property type="entry name" value="B-phosphoglucomutase_hydrolase"/>
</dbReference>
<feature type="binding site" evidence="12">
    <location>
        <position position="10"/>
    </location>
    <ligand>
        <name>Mg(2+)</name>
        <dbReference type="ChEBI" id="CHEBI:18420"/>
    </ligand>
</feature>
<evidence type="ECO:0000256" key="7">
    <source>
        <dbReference type="ARBA" id="ARBA00044926"/>
    </source>
</evidence>
<dbReference type="CDD" id="cd02598">
    <property type="entry name" value="HAD_BPGM"/>
    <property type="match status" value="1"/>
</dbReference>
<feature type="binding site" evidence="11">
    <location>
        <begin position="10"/>
        <end position="12"/>
    </location>
    <ligand>
        <name>substrate</name>
    </ligand>
</feature>
<keyword evidence="3 12" id="KW-0479">Metal-binding</keyword>
<feature type="binding site" evidence="11">
    <location>
        <position position="77"/>
    </location>
    <ligand>
        <name>substrate</name>
    </ligand>
</feature>
<dbReference type="GO" id="GO:0000287">
    <property type="term" value="F:magnesium ion binding"/>
    <property type="evidence" value="ECO:0007669"/>
    <property type="project" value="InterPro"/>
</dbReference>
<dbReference type="RefSeq" id="WP_172991218.1">
    <property type="nucleotide sequence ID" value="NZ_CP054038.1"/>
</dbReference>
<evidence type="ECO:0000256" key="12">
    <source>
        <dbReference type="PIRSR" id="PIRSR610972-3"/>
    </source>
</evidence>
<dbReference type="InterPro" id="IPR010972">
    <property type="entry name" value="Beta-PGM"/>
</dbReference>
<dbReference type="PANTHER" id="PTHR46193:SF18">
    <property type="entry name" value="HEXITOL PHOSPHATASE B"/>
    <property type="match status" value="1"/>
</dbReference>
<comment type="cofactor">
    <cofactor evidence="12">
        <name>Mg(2+)</name>
        <dbReference type="ChEBI" id="CHEBI:18420"/>
    </cofactor>
    <text evidence="12">Binds 2 magnesium ions per subunit.</text>
</comment>
<comment type="catalytic activity">
    <reaction evidence="7">
        <text>beta-D-glucose 1-phosphate = beta-D-glucose 6-phosphate</text>
        <dbReference type="Rhea" id="RHEA:20113"/>
        <dbReference type="ChEBI" id="CHEBI:57684"/>
        <dbReference type="ChEBI" id="CHEBI:58247"/>
        <dbReference type="EC" id="5.4.2.6"/>
    </reaction>
</comment>
<keyword evidence="5 14" id="KW-0413">Isomerase</keyword>
<evidence type="ECO:0000313" key="14">
    <source>
        <dbReference type="EMBL" id="QKJ20793.1"/>
    </source>
</evidence>
<dbReference type="AlphaFoldDB" id="A0A7D4PVR1"/>
<dbReference type="PRINTS" id="PR00413">
    <property type="entry name" value="HADHALOGNASE"/>
</dbReference>
<dbReference type="InterPro" id="IPR023198">
    <property type="entry name" value="PGP-like_dom2"/>
</dbReference>
<proteinExistence type="inferred from homology"/>
<feature type="binding site" evidence="12">
    <location>
        <position position="170"/>
    </location>
    <ligand>
        <name>Mg(2+)</name>
        <dbReference type="ChEBI" id="CHEBI:18420"/>
    </ligand>
</feature>
<dbReference type="PANTHER" id="PTHR46193">
    <property type="entry name" value="6-PHOSPHOGLUCONATE PHOSPHATASE"/>
    <property type="match status" value="1"/>
</dbReference>
<dbReference type="SFLD" id="SFLDG01135">
    <property type="entry name" value="C1.5.6:_HAD__Beta-PGM__Phospha"/>
    <property type="match status" value="1"/>
</dbReference>
<keyword evidence="4 12" id="KW-0460">Magnesium</keyword>
<feature type="active site" description="Proton donor/acceptor" evidence="10">
    <location>
        <position position="10"/>
    </location>
</feature>
<keyword evidence="6" id="KW-0119">Carbohydrate metabolism</keyword>
<accession>A0A7D4PVR1</accession>
<feature type="active site" description="Proton donor/acceptor" evidence="10">
    <location>
        <position position="12"/>
    </location>
</feature>
<reference evidence="14 15" key="1">
    <citation type="submission" date="2020-05" db="EMBL/GenBank/DDBJ databases">
        <title>Strain PA2F3 complete genome.</title>
        <authorList>
            <person name="Kim Y.-S."/>
            <person name="Kim S.-J."/>
            <person name="Jung H.-k."/>
            <person name="Kim S.-E."/>
            <person name="Kim K.-H."/>
        </authorList>
    </citation>
    <scope>NUCLEOTIDE SEQUENCE [LARGE SCALE GENOMIC DNA]</scope>
    <source>
        <strain evidence="14 15">PA2F3</strain>
    </source>
</reference>
<dbReference type="InterPro" id="IPR006439">
    <property type="entry name" value="HAD-SF_hydro_IA"/>
</dbReference>
<dbReference type="EC" id="5.4.2.6" evidence="8"/>
<evidence type="ECO:0000256" key="8">
    <source>
        <dbReference type="ARBA" id="ARBA00044968"/>
    </source>
</evidence>
<protein>
    <recommendedName>
        <fullName evidence="9">Beta-phosphoglucomutase</fullName>
        <ecNumber evidence="8">5.4.2.6</ecNumber>
    </recommendedName>
</protein>
<evidence type="ECO:0000256" key="3">
    <source>
        <dbReference type="ARBA" id="ARBA00022723"/>
    </source>
</evidence>
<dbReference type="Proteomes" id="UP000502498">
    <property type="component" value="Chromosome"/>
</dbReference>
<evidence type="ECO:0000256" key="4">
    <source>
        <dbReference type="ARBA" id="ARBA00022842"/>
    </source>
</evidence>
<evidence type="ECO:0000256" key="6">
    <source>
        <dbReference type="ARBA" id="ARBA00023277"/>
    </source>
</evidence>
<dbReference type="GO" id="GO:0008801">
    <property type="term" value="F:beta-phosphoglucomutase activity"/>
    <property type="evidence" value="ECO:0007669"/>
    <property type="project" value="UniProtKB-EC"/>
</dbReference>
<gene>
    <name evidence="14" type="primary">pgmB</name>
    <name evidence="14" type="ORF">HQM25_16455</name>
</gene>